<proteinExistence type="predicted"/>
<dbReference type="EMBL" id="JARJLG010000017">
    <property type="protein sequence ID" value="KAJ7773612.1"/>
    <property type="molecule type" value="Genomic_DNA"/>
</dbReference>
<evidence type="ECO:0000256" key="1">
    <source>
        <dbReference type="SAM" id="MobiDB-lite"/>
    </source>
</evidence>
<evidence type="ECO:0000313" key="3">
    <source>
        <dbReference type="Proteomes" id="UP001215280"/>
    </source>
</evidence>
<gene>
    <name evidence="2" type="ORF">DFH07DRAFT_767566</name>
</gene>
<feature type="region of interest" description="Disordered" evidence="1">
    <location>
        <begin position="183"/>
        <end position="204"/>
    </location>
</feature>
<comment type="caution">
    <text evidence="2">The sequence shown here is derived from an EMBL/GenBank/DDBJ whole genome shotgun (WGS) entry which is preliminary data.</text>
</comment>
<reference evidence="2" key="1">
    <citation type="submission" date="2023-03" db="EMBL/GenBank/DDBJ databases">
        <title>Massive genome expansion in bonnet fungi (Mycena s.s.) driven by repeated elements and novel gene families across ecological guilds.</title>
        <authorList>
            <consortium name="Lawrence Berkeley National Laboratory"/>
            <person name="Harder C.B."/>
            <person name="Miyauchi S."/>
            <person name="Viragh M."/>
            <person name="Kuo A."/>
            <person name="Thoen E."/>
            <person name="Andreopoulos B."/>
            <person name="Lu D."/>
            <person name="Skrede I."/>
            <person name="Drula E."/>
            <person name="Henrissat B."/>
            <person name="Morin E."/>
            <person name="Kohler A."/>
            <person name="Barry K."/>
            <person name="LaButti K."/>
            <person name="Morin E."/>
            <person name="Salamov A."/>
            <person name="Lipzen A."/>
            <person name="Mereny Z."/>
            <person name="Hegedus B."/>
            <person name="Baldrian P."/>
            <person name="Stursova M."/>
            <person name="Weitz H."/>
            <person name="Taylor A."/>
            <person name="Grigoriev I.V."/>
            <person name="Nagy L.G."/>
            <person name="Martin F."/>
            <person name="Kauserud H."/>
        </authorList>
    </citation>
    <scope>NUCLEOTIDE SEQUENCE</scope>
    <source>
        <strain evidence="2">CBHHK188m</strain>
    </source>
</reference>
<evidence type="ECO:0000313" key="2">
    <source>
        <dbReference type="EMBL" id="KAJ7773612.1"/>
    </source>
</evidence>
<accession>A0AAD7JX89</accession>
<feature type="region of interest" description="Disordered" evidence="1">
    <location>
        <begin position="1"/>
        <end position="40"/>
    </location>
</feature>
<organism evidence="2 3">
    <name type="scientific">Mycena maculata</name>
    <dbReference type="NCBI Taxonomy" id="230809"/>
    <lineage>
        <taxon>Eukaryota</taxon>
        <taxon>Fungi</taxon>
        <taxon>Dikarya</taxon>
        <taxon>Basidiomycota</taxon>
        <taxon>Agaricomycotina</taxon>
        <taxon>Agaricomycetes</taxon>
        <taxon>Agaricomycetidae</taxon>
        <taxon>Agaricales</taxon>
        <taxon>Marasmiineae</taxon>
        <taxon>Mycenaceae</taxon>
        <taxon>Mycena</taxon>
    </lineage>
</organism>
<dbReference type="Proteomes" id="UP001215280">
    <property type="component" value="Unassembled WGS sequence"/>
</dbReference>
<name>A0AAD7JX89_9AGAR</name>
<dbReference type="AlphaFoldDB" id="A0AAD7JX89"/>
<protein>
    <submittedName>
        <fullName evidence="2">Uncharacterized protein</fullName>
    </submittedName>
</protein>
<sequence>MVDKLDRSCRAPESHPTLYGGSQEDIKGTSRRALPDGFSDPHPLQNTVVWDVHRVFPSRPTTFTGWKPPTYSCRGFALSPASMPSAPILSAQGTHDTSDKFKMCEQESGPPLMFRSLTSTSIRGRTGLEPHYWIQVAKTVQTRGTNDALGVPDSMPLGHIPVVSAGATNCLYYHTYTYTASSSHRLSNPAPEWAPVKDNCNPRA</sequence>
<keyword evidence="3" id="KW-1185">Reference proteome</keyword>
<feature type="compositionally biased region" description="Basic and acidic residues" evidence="1">
    <location>
        <begin position="1"/>
        <end position="13"/>
    </location>
</feature>